<dbReference type="Proteomes" id="UP000051802">
    <property type="component" value="Unassembled WGS sequence"/>
</dbReference>
<gene>
    <name evidence="2" type="ORF">ARC20_05425</name>
</gene>
<dbReference type="RefSeq" id="WP_057644891.1">
    <property type="nucleotide sequence ID" value="NZ_LLXU01000055.1"/>
</dbReference>
<organism evidence="2 3">
    <name type="scientific">Stenotrophomonas panacihumi</name>
    <dbReference type="NCBI Taxonomy" id="676599"/>
    <lineage>
        <taxon>Bacteria</taxon>
        <taxon>Pseudomonadati</taxon>
        <taxon>Pseudomonadota</taxon>
        <taxon>Gammaproteobacteria</taxon>
        <taxon>Lysobacterales</taxon>
        <taxon>Lysobacteraceae</taxon>
        <taxon>Stenotrophomonas</taxon>
    </lineage>
</organism>
<comment type="caution">
    <text evidence="2">The sequence shown here is derived from an EMBL/GenBank/DDBJ whole genome shotgun (WGS) entry which is preliminary data.</text>
</comment>
<proteinExistence type="predicted"/>
<dbReference type="AlphaFoldDB" id="A0A0R0AME0"/>
<sequence>MLLSALLLLASGDACAQAKQTAQGAQTFLIGITQGGGQAGIFPRYAVLGQSNFNGAPGMLNAWLKSMDSLNEAGNPDPCVTRLLEIDSRAPGVWAQGIRWSITAPGVGYSAPITAFPMPRYIHWGKASIARVVYSYDESGTDRTEYIVARYMRPGEKTADALVIGASDSGMVDRIEYAMKFLQASCDTSVSTGF</sequence>
<protein>
    <submittedName>
        <fullName evidence="2">Uncharacterized protein</fullName>
    </submittedName>
</protein>
<dbReference type="OrthoDB" id="8482171at2"/>
<feature type="chain" id="PRO_5006390990" evidence="1">
    <location>
        <begin position="17"/>
        <end position="194"/>
    </location>
</feature>
<accession>A0A0R0AME0</accession>
<keyword evidence="3" id="KW-1185">Reference proteome</keyword>
<dbReference type="EMBL" id="LLXU01000055">
    <property type="protein sequence ID" value="KRG46438.1"/>
    <property type="molecule type" value="Genomic_DNA"/>
</dbReference>
<reference evidence="2 3" key="1">
    <citation type="submission" date="2015-10" db="EMBL/GenBank/DDBJ databases">
        <title>Genome sequencing and analysis of members of genus Stenotrophomonas.</title>
        <authorList>
            <person name="Patil P.P."/>
            <person name="Midha S."/>
            <person name="Patil P.B."/>
        </authorList>
    </citation>
    <scope>NUCLEOTIDE SEQUENCE [LARGE SCALE GENOMIC DNA]</scope>
    <source>
        <strain evidence="2 3">JCM 16536</strain>
    </source>
</reference>
<evidence type="ECO:0000313" key="3">
    <source>
        <dbReference type="Proteomes" id="UP000051802"/>
    </source>
</evidence>
<evidence type="ECO:0000256" key="1">
    <source>
        <dbReference type="SAM" id="SignalP"/>
    </source>
</evidence>
<feature type="signal peptide" evidence="1">
    <location>
        <begin position="1"/>
        <end position="16"/>
    </location>
</feature>
<name>A0A0R0AME0_9GAMM</name>
<evidence type="ECO:0000313" key="2">
    <source>
        <dbReference type="EMBL" id="KRG46438.1"/>
    </source>
</evidence>
<dbReference type="STRING" id="676599.ARC20_05425"/>
<keyword evidence="1" id="KW-0732">Signal</keyword>